<dbReference type="GO" id="GO:0016853">
    <property type="term" value="F:isomerase activity"/>
    <property type="evidence" value="ECO:0007669"/>
    <property type="project" value="UniProtKB-KW"/>
</dbReference>
<proteinExistence type="predicted"/>
<dbReference type="InterPro" id="IPR014710">
    <property type="entry name" value="RmlC-like_jellyroll"/>
</dbReference>
<reference evidence="4" key="2">
    <citation type="journal article" date="2019" name="MicrobiologyOpen">
        <title>High-quality draft genome sequence of Gaiella occulta isolated from a 150 meter deep mineral water borehole and comparison with the genome sequences of other deep-branching lineages of the phylum Actinobacteria.</title>
        <authorList>
            <person name="Severino R."/>
            <person name="Froufe H.J.C."/>
            <person name="Barroso C."/>
            <person name="Albuquerque L."/>
            <person name="Lobo-da-Cunha A."/>
            <person name="da Costa M.S."/>
            <person name="Egas C."/>
        </authorList>
    </citation>
    <scope>NUCLEOTIDE SEQUENCE [LARGE SCALE GENOMIC DNA]</scope>
    <source>
        <strain evidence="4">F2-233</strain>
    </source>
</reference>
<dbReference type="Gene3D" id="2.60.120.10">
    <property type="entry name" value="Jelly Rolls"/>
    <property type="match status" value="1"/>
</dbReference>
<dbReference type="GO" id="GO:0046872">
    <property type="term" value="F:metal ion binding"/>
    <property type="evidence" value="ECO:0007669"/>
    <property type="project" value="UniProtKB-KW"/>
</dbReference>
<dbReference type="InterPro" id="IPR011051">
    <property type="entry name" value="RmlC_Cupin_sf"/>
</dbReference>
<dbReference type="InterPro" id="IPR051610">
    <property type="entry name" value="GPI/OXD"/>
</dbReference>
<dbReference type="AlphaFoldDB" id="A0A7M2YX20"/>
<reference evidence="3 4" key="1">
    <citation type="submission" date="2018-07" db="EMBL/GenBank/DDBJ databases">
        <title>High-quality-draft genome sequence of Gaiella occulta.</title>
        <authorList>
            <person name="Severino R."/>
            <person name="Froufe H.J.C."/>
            <person name="Rainey F.A."/>
            <person name="Barroso C."/>
            <person name="Albuquerque L."/>
            <person name="Lobo-Da-Cunha A."/>
            <person name="Da Costa M.S."/>
            <person name="Egas C."/>
        </authorList>
    </citation>
    <scope>NUCLEOTIDE SEQUENCE [LARGE SCALE GENOMIC DNA]</scope>
    <source>
        <strain evidence="3 4">F2-233</strain>
    </source>
</reference>
<evidence type="ECO:0000313" key="3">
    <source>
        <dbReference type="EMBL" id="RDI74280.1"/>
    </source>
</evidence>
<dbReference type="Pfam" id="PF07883">
    <property type="entry name" value="Cupin_2"/>
    <property type="match status" value="1"/>
</dbReference>
<dbReference type="InterPro" id="IPR013096">
    <property type="entry name" value="Cupin_2"/>
</dbReference>
<keyword evidence="1" id="KW-0479">Metal-binding</keyword>
<sequence>MGHSFGTIDELGEGPGFRKIRRELGVTAFGVNAIVYPPGQEGFLHYHDHQDELYFVHRGTARFEVDGEARVLGPGGLCHVESTTPRKVSNVGDDDLVLVVVGGKDGYVERDGHLVDPGDLERRASFGG</sequence>
<gene>
    <name evidence="3" type="ORF">Gocc_1856</name>
</gene>
<dbReference type="EMBL" id="QQZY01000004">
    <property type="protein sequence ID" value="RDI74280.1"/>
    <property type="molecule type" value="Genomic_DNA"/>
</dbReference>
<evidence type="ECO:0000256" key="1">
    <source>
        <dbReference type="ARBA" id="ARBA00022723"/>
    </source>
</evidence>
<name>A0A7M2YX20_9ACTN</name>
<keyword evidence="3" id="KW-0413">Isomerase</keyword>
<dbReference type="RefSeq" id="WP_114796291.1">
    <property type="nucleotide sequence ID" value="NZ_QQZY01000004.1"/>
</dbReference>
<feature type="domain" description="Cupin type-2" evidence="2">
    <location>
        <begin position="35"/>
        <end position="101"/>
    </location>
</feature>
<keyword evidence="4" id="KW-1185">Reference proteome</keyword>
<dbReference type="Proteomes" id="UP000254134">
    <property type="component" value="Unassembled WGS sequence"/>
</dbReference>
<dbReference type="OrthoDB" id="1973590at2"/>
<protein>
    <submittedName>
        <fullName evidence="3">Mannose-6-phosphate isomerase-related protein</fullName>
    </submittedName>
</protein>
<evidence type="ECO:0000313" key="4">
    <source>
        <dbReference type="Proteomes" id="UP000254134"/>
    </source>
</evidence>
<dbReference type="PANTHER" id="PTHR35848">
    <property type="entry name" value="OXALATE-BINDING PROTEIN"/>
    <property type="match status" value="1"/>
</dbReference>
<accession>A0A7M2YX20</accession>
<comment type="caution">
    <text evidence="3">The sequence shown here is derived from an EMBL/GenBank/DDBJ whole genome shotgun (WGS) entry which is preliminary data.</text>
</comment>
<organism evidence="3 4">
    <name type="scientific">Gaiella occulta</name>
    <dbReference type="NCBI Taxonomy" id="1002870"/>
    <lineage>
        <taxon>Bacteria</taxon>
        <taxon>Bacillati</taxon>
        <taxon>Actinomycetota</taxon>
        <taxon>Thermoleophilia</taxon>
        <taxon>Gaiellales</taxon>
        <taxon>Gaiellaceae</taxon>
        <taxon>Gaiella</taxon>
    </lineage>
</organism>
<evidence type="ECO:0000259" key="2">
    <source>
        <dbReference type="Pfam" id="PF07883"/>
    </source>
</evidence>
<dbReference type="SUPFAM" id="SSF51182">
    <property type="entry name" value="RmlC-like cupins"/>
    <property type="match status" value="1"/>
</dbReference>